<keyword evidence="1" id="KW-1133">Transmembrane helix</keyword>
<gene>
    <name evidence="2" type="ORF">MBAV_000295</name>
</gene>
<protein>
    <submittedName>
        <fullName evidence="2">Membrane protein</fullName>
    </submittedName>
</protein>
<keyword evidence="1" id="KW-0472">Membrane</keyword>
<evidence type="ECO:0000313" key="2">
    <source>
        <dbReference type="EMBL" id="KJU87511.1"/>
    </source>
</evidence>
<comment type="caution">
    <text evidence="2">The sequence shown here is derived from an EMBL/GenBank/DDBJ whole genome shotgun (WGS) entry which is preliminary data.</text>
</comment>
<dbReference type="EMBL" id="LACI01000137">
    <property type="protein sequence ID" value="KJU87511.1"/>
    <property type="molecule type" value="Genomic_DNA"/>
</dbReference>
<evidence type="ECO:0000313" key="3">
    <source>
        <dbReference type="Proteomes" id="UP000033423"/>
    </source>
</evidence>
<keyword evidence="3" id="KW-1185">Reference proteome</keyword>
<name>A0A0F3H020_9BACT</name>
<evidence type="ECO:0000256" key="1">
    <source>
        <dbReference type="SAM" id="Phobius"/>
    </source>
</evidence>
<dbReference type="AlphaFoldDB" id="A0A0F3H020"/>
<accession>A0A0F3H020</accession>
<proteinExistence type="predicted"/>
<sequence>DGNTVNKMATGAQVPGAAGDNETGYRLEINGDILRLRTGSFKTHKGSVLHSGVYNRELSSLFVSGGIAMAWLTLVASMHWSGYIHFVISAVALMFAYPLCRTYVFNEAILQTVIDKKERLILLNRTRFVGSKTISMPLDDLRGIHIEHVATQPHNPDGAAFVQKIASQHGAPIPGFGQTEHYDVVVLSFDTKQLIIFSSTQRSESEALLGEIEDFLQPVSPS</sequence>
<reference evidence="2 3" key="1">
    <citation type="submission" date="2015-02" db="EMBL/GenBank/DDBJ databases">
        <title>Single-cell genomics of uncultivated deep-branching MTB reveals a conserved set of magnetosome genes.</title>
        <authorList>
            <person name="Kolinko S."/>
            <person name="Richter M."/>
            <person name="Glockner F.O."/>
            <person name="Brachmann A."/>
            <person name="Schuler D."/>
        </authorList>
    </citation>
    <scope>NUCLEOTIDE SEQUENCE [LARGE SCALE GENOMIC DNA]</scope>
    <source>
        <strain evidence="2">TM-1</strain>
    </source>
</reference>
<keyword evidence="1" id="KW-0812">Transmembrane</keyword>
<feature type="non-terminal residue" evidence="2">
    <location>
        <position position="1"/>
    </location>
</feature>
<feature type="transmembrane region" description="Helical" evidence="1">
    <location>
        <begin position="82"/>
        <end position="100"/>
    </location>
</feature>
<organism evidence="2 3">
    <name type="scientific">Candidatus Magnetobacterium bavaricum</name>
    <dbReference type="NCBI Taxonomy" id="29290"/>
    <lineage>
        <taxon>Bacteria</taxon>
        <taxon>Pseudomonadati</taxon>
        <taxon>Nitrospirota</taxon>
        <taxon>Thermodesulfovibrionia</taxon>
        <taxon>Thermodesulfovibrionales</taxon>
        <taxon>Candidatus Magnetobacteriaceae</taxon>
        <taxon>Candidatus Magnetobacterium</taxon>
    </lineage>
</organism>
<feature type="transmembrane region" description="Helical" evidence="1">
    <location>
        <begin position="58"/>
        <end position="76"/>
    </location>
</feature>
<dbReference type="Proteomes" id="UP000033423">
    <property type="component" value="Unassembled WGS sequence"/>
</dbReference>